<dbReference type="GO" id="GO:0005737">
    <property type="term" value="C:cytoplasm"/>
    <property type="evidence" value="ECO:0007669"/>
    <property type="project" value="TreeGrafter"/>
</dbReference>
<gene>
    <name evidence="5" type="ORF">PGLA1383_LOCUS8852</name>
</gene>
<evidence type="ECO:0000313" key="5">
    <source>
        <dbReference type="EMBL" id="CAE8590126.1"/>
    </source>
</evidence>
<dbReference type="SUPFAM" id="SSF53335">
    <property type="entry name" value="S-adenosyl-L-methionine-dependent methyltransferases"/>
    <property type="match status" value="1"/>
</dbReference>
<dbReference type="EMBL" id="CAJNNV010004080">
    <property type="protein sequence ID" value="CAE8590126.1"/>
    <property type="molecule type" value="Genomic_DNA"/>
</dbReference>
<dbReference type="GO" id="GO:0043527">
    <property type="term" value="C:tRNA methyltransferase complex"/>
    <property type="evidence" value="ECO:0007669"/>
    <property type="project" value="UniProtKB-ARBA"/>
</dbReference>
<dbReference type="InterPro" id="IPR029063">
    <property type="entry name" value="SAM-dependent_MTases_sf"/>
</dbReference>
<keyword evidence="2" id="KW-0808">Transferase</keyword>
<name>A0A813DXE0_POLGL</name>
<dbReference type="GO" id="GO:0008168">
    <property type="term" value="F:methyltransferase activity"/>
    <property type="evidence" value="ECO:0007669"/>
    <property type="project" value="UniProtKB-KW"/>
</dbReference>
<evidence type="ECO:0000256" key="2">
    <source>
        <dbReference type="ARBA" id="ARBA00022679"/>
    </source>
</evidence>
<keyword evidence="6" id="KW-1185">Reference proteome</keyword>
<dbReference type="PANTHER" id="PTHR13370:SF3">
    <property type="entry name" value="TRNA (GUANINE(10)-N2)-METHYLTRANSFERASE HOMOLOG"/>
    <property type="match status" value="1"/>
</dbReference>
<dbReference type="Proteomes" id="UP000654075">
    <property type="component" value="Unassembled WGS sequence"/>
</dbReference>
<evidence type="ECO:0000256" key="3">
    <source>
        <dbReference type="SAM" id="MobiDB-lite"/>
    </source>
</evidence>
<accession>A0A813DXE0</accession>
<dbReference type="Pfam" id="PF01170">
    <property type="entry name" value="UPF0020"/>
    <property type="match status" value="1"/>
</dbReference>
<dbReference type="AlphaFoldDB" id="A0A813DXE0"/>
<evidence type="ECO:0000256" key="1">
    <source>
        <dbReference type="ARBA" id="ARBA00022603"/>
    </source>
</evidence>
<dbReference type="PANTHER" id="PTHR13370">
    <property type="entry name" value="RNA METHYLASE-RELATED"/>
    <property type="match status" value="1"/>
</dbReference>
<evidence type="ECO:0000313" key="6">
    <source>
        <dbReference type="Proteomes" id="UP000654075"/>
    </source>
</evidence>
<evidence type="ECO:0000259" key="4">
    <source>
        <dbReference type="Pfam" id="PF01170"/>
    </source>
</evidence>
<dbReference type="OrthoDB" id="296065at2759"/>
<feature type="compositionally biased region" description="Low complexity" evidence="3">
    <location>
        <begin position="208"/>
        <end position="217"/>
    </location>
</feature>
<sequence length="576" mass="62711">MDANCNWLARSTSSCNPWTLAGTQKSLIAMDLSRSALPRPSHQWRAGHLSGIVPPLRYPEPLTESSEVARVALAAFATVATCVGFHGRRRSNSSYQVARHLRPHCYSERTLHCTAAIVSTDAARNESSVADELQGSSCSSGADLSFVEGDLLLHIGGAGAVPLKLVLEVALEEVRALLSLVSGHSNCQLRPAQYAAALGSRENDKNNKNNNNNNGDGENSELQDPPMLWVVSDSGLSEQQVMELASRCVLVRAVYKPIACSLCVDDLAAQGLAVVKGWTPERRSGSWRLRIRGVHQRYNLDREEACDVLEESLLLLGPVRLEAPDLALAIVQEFDPKGCSLTPHRLWLVLEFGKPTSWLAPYLLKKRPYCSTSTLQPEISFIMANLARVSLGDSVLDPLCGSCSLLLAAAANGAARTQGVDANMFVLDGRQNARSLRIVPVDRKDRVDIESNFSALGLQLPVLECGDALNENLDAYKYTYNALLSDLPYGKQEKSAFHETVDLASGLMRLAKRLLLPGSRIVMLWPDFIVGEAQSIAEASEMKLVAVLRCDTNAGNRRHLIVAEKILETPAKGVEL</sequence>
<comment type="caution">
    <text evidence="5">The sequence shown here is derived from an EMBL/GenBank/DDBJ whole genome shotgun (WGS) entry which is preliminary data.</text>
</comment>
<dbReference type="InterPro" id="IPR000241">
    <property type="entry name" value="RlmKL-like_Mtase"/>
</dbReference>
<feature type="domain" description="Ribosomal RNA large subunit methyltransferase K/L-like methyltransferase" evidence="4">
    <location>
        <begin position="366"/>
        <end position="526"/>
    </location>
</feature>
<proteinExistence type="predicted"/>
<organism evidence="5 6">
    <name type="scientific">Polarella glacialis</name>
    <name type="common">Dinoflagellate</name>
    <dbReference type="NCBI Taxonomy" id="89957"/>
    <lineage>
        <taxon>Eukaryota</taxon>
        <taxon>Sar</taxon>
        <taxon>Alveolata</taxon>
        <taxon>Dinophyceae</taxon>
        <taxon>Suessiales</taxon>
        <taxon>Suessiaceae</taxon>
        <taxon>Polarella</taxon>
    </lineage>
</organism>
<dbReference type="Gene3D" id="3.40.50.150">
    <property type="entry name" value="Vaccinia Virus protein VP39"/>
    <property type="match status" value="1"/>
</dbReference>
<dbReference type="GO" id="GO:0032259">
    <property type="term" value="P:methylation"/>
    <property type="evidence" value="ECO:0007669"/>
    <property type="project" value="UniProtKB-KW"/>
</dbReference>
<feature type="region of interest" description="Disordered" evidence="3">
    <location>
        <begin position="199"/>
        <end position="224"/>
    </location>
</feature>
<reference evidence="5" key="1">
    <citation type="submission" date="2021-02" db="EMBL/GenBank/DDBJ databases">
        <authorList>
            <person name="Dougan E. K."/>
            <person name="Rhodes N."/>
            <person name="Thang M."/>
            <person name="Chan C."/>
        </authorList>
    </citation>
    <scope>NUCLEOTIDE SEQUENCE</scope>
</reference>
<keyword evidence="1" id="KW-0489">Methyltransferase</keyword>
<protein>
    <recommendedName>
        <fullName evidence="4">Ribosomal RNA large subunit methyltransferase K/L-like methyltransferase domain-containing protein</fullName>
    </recommendedName>
</protein>